<organism evidence="1">
    <name type="scientific">Phenylobacterium glaciei</name>
    <dbReference type="NCBI Taxonomy" id="2803784"/>
    <lineage>
        <taxon>Bacteria</taxon>
        <taxon>Pseudomonadati</taxon>
        <taxon>Pseudomonadota</taxon>
        <taxon>Alphaproteobacteria</taxon>
        <taxon>Caulobacterales</taxon>
        <taxon>Caulobacteraceae</taxon>
        <taxon>Phenylobacterium</taxon>
    </lineage>
</organism>
<gene>
    <name evidence="1" type="ORF">JKL49_14410</name>
</gene>
<dbReference type="EMBL" id="CP068570">
    <property type="protein sequence ID" value="QQZ48685.1"/>
    <property type="molecule type" value="Genomic_DNA"/>
</dbReference>
<dbReference type="InterPro" id="IPR006311">
    <property type="entry name" value="TAT_signal"/>
</dbReference>
<accession>A0A974P1I7</accession>
<reference evidence="1" key="1">
    <citation type="submission" date="2021-01" db="EMBL/GenBank/DDBJ databases">
        <title>Genome sequence of Phenylobacterium sp. 20VBR1 isolated from a valley glaceir, Ny-Alesund, Svalbard.</title>
        <authorList>
            <person name="Thomas F.A."/>
            <person name="Krishnan K.P."/>
            <person name="Sinha R.K."/>
        </authorList>
    </citation>
    <scope>NUCLEOTIDE SEQUENCE</scope>
    <source>
        <strain evidence="1">20VBR1</strain>
    </source>
</reference>
<proteinExistence type="predicted"/>
<sequence length="79" mass="7972">MSNPETGGAFAADRRTLLAGGAAAALFTPGLALAASGDLPAIRKAAEAGYAASVKRIQDWIALPSIAAENRDMDKGLST</sequence>
<name>A0A974P1I7_9CAUL</name>
<dbReference type="PROSITE" id="PS51318">
    <property type="entry name" value="TAT"/>
    <property type="match status" value="1"/>
</dbReference>
<evidence type="ECO:0000313" key="1">
    <source>
        <dbReference type="EMBL" id="QQZ48685.1"/>
    </source>
</evidence>
<dbReference type="AlphaFoldDB" id="A0A974P1I7"/>
<protein>
    <submittedName>
        <fullName evidence="1">Uncharacterized protein</fullName>
    </submittedName>
</protein>